<organism evidence="1">
    <name type="scientific">Sesamum radiatum</name>
    <name type="common">Black benniseed</name>
    <dbReference type="NCBI Taxonomy" id="300843"/>
    <lineage>
        <taxon>Eukaryota</taxon>
        <taxon>Viridiplantae</taxon>
        <taxon>Streptophyta</taxon>
        <taxon>Embryophyta</taxon>
        <taxon>Tracheophyta</taxon>
        <taxon>Spermatophyta</taxon>
        <taxon>Magnoliopsida</taxon>
        <taxon>eudicotyledons</taxon>
        <taxon>Gunneridae</taxon>
        <taxon>Pentapetalae</taxon>
        <taxon>asterids</taxon>
        <taxon>lamiids</taxon>
        <taxon>Lamiales</taxon>
        <taxon>Pedaliaceae</taxon>
        <taxon>Sesamum</taxon>
    </lineage>
</organism>
<comment type="caution">
    <text evidence="1">The sequence shown here is derived from an EMBL/GenBank/DDBJ whole genome shotgun (WGS) entry which is preliminary data.</text>
</comment>
<reference evidence="1" key="1">
    <citation type="submission" date="2020-06" db="EMBL/GenBank/DDBJ databases">
        <authorList>
            <person name="Li T."/>
            <person name="Hu X."/>
            <person name="Zhang T."/>
            <person name="Song X."/>
            <person name="Zhang H."/>
            <person name="Dai N."/>
            <person name="Sheng W."/>
            <person name="Hou X."/>
            <person name="Wei L."/>
        </authorList>
    </citation>
    <scope>NUCLEOTIDE SEQUENCE</scope>
    <source>
        <strain evidence="1">G02</strain>
        <tissue evidence="1">Leaf</tissue>
    </source>
</reference>
<sequence length="62" mass="6939">MIELAPNGVVVIVGVPGVKTARRGSIMQSKCKTTINEILELIPDRRNTKLFFLWGFHTVEIT</sequence>
<accession>A0AAW2W9S3</accession>
<name>A0AAW2W9S3_SESRA</name>
<proteinExistence type="predicted"/>
<gene>
    <name evidence="1" type="ORF">Sradi_0457000</name>
</gene>
<protein>
    <submittedName>
        <fullName evidence="1">Uncharacterized protein</fullName>
    </submittedName>
</protein>
<dbReference type="EMBL" id="JACGWJ010000002">
    <property type="protein sequence ID" value="KAL0437491.1"/>
    <property type="molecule type" value="Genomic_DNA"/>
</dbReference>
<evidence type="ECO:0000313" key="1">
    <source>
        <dbReference type="EMBL" id="KAL0437491.1"/>
    </source>
</evidence>
<reference evidence="1" key="2">
    <citation type="journal article" date="2024" name="Plant">
        <title>Genomic evolution and insights into agronomic trait innovations of Sesamum species.</title>
        <authorList>
            <person name="Miao H."/>
            <person name="Wang L."/>
            <person name="Qu L."/>
            <person name="Liu H."/>
            <person name="Sun Y."/>
            <person name="Le M."/>
            <person name="Wang Q."/>
            <person name="Wei S."/>
            <person name="Zheng Y."/>
            <person name="Lin W."/>
            <person name="Duan Y."/>
            <person name="Cao H."/>
            <person name="Xiong S."/>
            <person name="Wang X."/>
            <person name="Wei L."/>
            <person name="Li C."/>
            <person name="Ma Q."/>
            <person name="Ju M."/>
            <person name="Zhao R."/>
            <person name="Li G."/>
            <person name="Mu C."/>
            <person name="Tian Q."/>
            <person name="Mei H."/>
            <person name="Zhang T."/>
            <person name="Gao T."/>
            <person name="Zhang H."/>
        </authorList>
    </citation>
    <scope>NUCLEOTIDE SEQUENCE</scope>
    <source>
        <strain evidence="1">G02</strain>
    </source>
</reference>
<dbReference type="AlphaFoldDB" id="A0AAW2W9S3"/>